<dbReference type="OrthoDB" id="6261039at2759"/>
<evidence type="ECO:0000313" key="1">
    <source>
        <dbReference type="EMBL" id="TNN18874.1"/>
    </source>
</evidence>
<comment type="caution">
    <text evidence="1">The sequence shown here is derived from an EMBL/GenBank/DDBJ whole genome shotgun (WGS) entry which is preliminary data.</text>
</comment>
<name>A0A4Z2DQR5_SCHJA</name>
<protein>
    <submittedName>
        <fullName evidence="1">Uncharacterized protein</fullName>
    </submittedName>
</protein>
<keyword evidence="2" id="KW-1185">Reference proteome</keyword>
<reference evidence="1 2" key="1">
    <citation type="submission" date="2019-03" db="EMBL/GenBank/DDBJ databases">
        <title>An improved genome assembly of the fluke Schistosoma japonicum.</title>
        <authorList>
            <person name="Hu W."/>
            <person name="Luo F."/>
            <person name="Yin M."/>
            <person name="Mo X."/>
            <person name="Sun C."/>
            <person name="Wu Q."/>
            <person name="Zhu B."/>
            <person name="Xiang M."/>
            <person name="Wang J."/>
            <person name="Wang Y."/>
            <person name="Zhang T."/>
            <person name="Xu B."/>
            <person name="Zheng H."/>
            <person name="Feng Z."/>
        </authorList>
    </citation>
    <scope>NUCLEOTIDE SEQUENCE [LARGE SCALE GENOMIC DNA]</scope>
    <source>
        <strain evidence="1">HuSjv2</strain>
        <tissue evidence="1">Worms</tissue>
    </source>
</reference>
<organism evidence="1 2">
    <name type="scientific">Schistosoma japonicum</name>
    <name type="common">Blood fluke</name>
    <dbReference type="NCBI Taxonomy" id="6182"/>
    <lineage>
        <taxon>Eukaryota</taxon>
        <taxon>Metazoa</taxon>
        <taxon>Spiralia</taxon>
        <taxon>Lophotrochozoa</taxon>
        <taxon>Platyhelminthes</taxon>
        <taxon>Trematoda</taxon>
        <taxon>Digenea</taxon>
        <taxon>Strigeidida</taxon>
        <taxon>Schistosomatoidea</taxon>
        <taxon>Schistosomatidae</taxon>
        <taxon>Schistosoma</taxon>
    </lineage>
</organism>
<accession>A0A4Z2DQR5</accession>
<proteinExistence type="predicted"/>
<gene>
    <name evidence="1" type="ORF">EWB00_009757</name>
</gene>
<evidence type="ECO:0000313" key="2">
    <source>
        <dbReference type="Proteomes" id="UP000311919"/>
    </source>
</evidence>
<dbReference type="EMBL" id="SKCS01000063">
    <property type="protein sequence ID" value="TNN18874.1"/>
    <property type="molecule type" value="Genomic_DNA"/>
</dbReference>
<dbReference type="Proteomes" id="UP000311919">
    <property type="component" value="Unassembled WGS sequence"/>
</dbReference>
<sequence>MSNRDKQPVVEHQNLDNETALEFGGIIFSLLSNLTLKIQYGNCSTAMDLRPVTPTENATRTGTRVMIENCLKNKRRARS</sequence>
<dbReference type="AlphaFoldDB" id="A0A4Z2DQR5"/>